<dbReference type="EMBL" id="BTGU01002165">
    <property type="protein sequence ID" value="GMN34838.1"/>
    <property type="molecule type" value="Genomic_DNA"/>
</dbReference>
<comment type="caution">
    <text evidence="1">The sequence shown here is derived from an EMBL/GenBank/DDBJ whole genome shotgun (WGS) entry which is preliminary data.</text>
</comment>
<dbReference type="AlphaFoldDB" id="A0AA88CTZ2"/>
<sequence>MNLVTRSSLLRTSINLSQAALSLSDFWLSDHSRKSIMYLLIVFLPLLGSSAIQLKYKPSLAVLFRLSGAGYRVLGGIPLNPYKKGQMWWWLVERTRPKDFQIPFGSQDDEVDELELEFLERTCVRVWMQMWLRVVSDHVRIVSDMNSPLLSYMQLQPIASSPFRSTVDPSVQRFGLLWKLYMKAQKRRTRPLPLGEGKYRDSLEEQAYD</sequence>
<evidence type="ECO:0000313" key="2">
    <source>
        <dbReference type="Proteomes" id="UP001187192"/>
    </source>
</evidence>
<dbReference type="Proteomes" id="UP001187192">
    <property type="component" value="Unassembled WGS sequence"/>
</dbReference>
<name>A0AA88CTZ2_FICCA</name>
<gene>
    <name evidence="1" type="ORF">TIFTF001_042128</name>
</gene>
<evidence type="ECO:0000313" key="1">
    <source>
        <dbReference type="EMBL" id="GMN34838.1"/>
    </source>
</evidence>
<keyword evidence="2" id="KW-1185">Reference proteome</keyword>
<organism evidence="1 2">
    <name type="scientific">Ficus carica</name>
    <name type="common">Common fig</name>
    <dbReference type="NCBI Taxonomy" id="3494"/>
    <lineage>
        <taxon>Eukaryota</taxon>
        <taxon>Viridiplantae</taxon>
        <taxon>Streptophyta</taxon>
        <taxon>Embryophyta</taxon>
        <taxon>Tracheophyta</taxon>
        <taxon>Spermatophyta</taxon>
        <taxon>Magnoliopsida</taxon>
        <taxon>eudicotyledons</taxon>
        <taxon>Gunneridae</taxon>
        <taxon>Pentapetalae</taxon>
        <taxon>rosids</taxon>
        <taxon>fabids</taxon>
        <taxon>Rosales</taxon>
        <taxon>Moraceae</taxon>
        <taxon>Ficeae</taxon>
        <taxon>Ficus</taxon>
    </lineage>
</organism>
<proteinExistence type="predicted"/>
<accession>A0AA88CTZ2</accession>
<protein>
    <submittedName>
        <fullName evidence="1">Uncharacterized protein</fullName>
    </submittedName>
</protein>
<reference evidence="1" key="1">
    <citation type="submission" date="2023-07" db="EMBL/GenBank/DDBJ databases">
        <title>draft genome sequence of fig (Ficus carica).</title>
        <authorList>
            <person name="Takahashi T."/>
            <person name="Nishimura K."/>
        </authorList>
    </citation>
    <scope>NUCLEOTIDE SEQUENCE</scope>
</reference>